<dbReference type="InterPro" id="IPR000160">
    <property type="entry name" value="GGDEF_dom"/>
</dbReference>
<dbReference type="SMART" id="SM00267">
    <property type="entry name" value="GGDEF"/>
    <property type="match status" value="1"/>
</dbReference>
<proteinExistence type="predicted"/>
<dbReference type="Gene3D" id="3.30.450.20">
    <property type="entry name" value="PAS domain"/>
    <property type="match status" value="2"/>
</dbReference>
<dbReference type="Gene3D" id="3.30.70.270">
    <property type="match status" value="1"/>
</dbReference>
<dbReference type="InterPro" id="IPR029787">
    <property type="entry name" value="Nucleotide_cyclase"/>
</dbReference>
<gene>
    <name evidence="3" type="ORF">CHK_2787</name>
</gene>
<dbReference type="InterPro" id="IPR000014">
    <property type="entry name" value="PAS"/>
</dbReference>
<protein>
    <submittedName>
        <fullName evidence="3">Diguanylate cyclase/phosphodiesterase (GGDEF &amp; EAL domains) with PAS/PAC sensor(S)</fullName>
    </submittedName>
</protein>
<dbReference type="InterPro" id="IPR001610">
    <property type="entry name" value="PAC"/>
</dbReference>
<reference evidence="3 4" key="1">
    <citation type="submission" date="2015-04" db="EMBL/GenBank/DDBJ databases">
        <title>Draft genome sequence of bacteremic isolate Catabacter hongkongensis type strain HKU16T.</title>
        <authorList>
            <person name="Lau S.K."/>
            <person name="Teng J.L."/>
            <person name="Huang Y."/>
            <person name="Curreem S.O."/>
            <person name="Tsui S.K."/>
            <person name="Woo P.C."/>
        </authorList>
    </citation>
    <scope>NUCLEOTIDE SEQUENCE [LARGE SCALE GENOMIC DNA]</scope>
    <source>
        <strain evidence="3 4">HKU16</strain>
    </source>
</reference>
<dbReference type="InterPro" id="IPR013655">
    <property type="entry name" value="PAS_fold_3"/>
</dbReference>
<evidence type="ECO:0000313" key="4">
    <source>
        <dbReference type="Proteomes" id="UP000034076"/>
    </source>
</evidence>
<dbReference type="InterPro" id="IPR052155">
    <property type="entry name" value="Biofilm_reg_signaling"/>
</dbReference>
<dbReference type="STRING" id="270498.CHK_2787"/>
<dbReference type="SMART" id="SM00086">
    <property type="entry name" value="PAC"/>
    <property type="match status" value="2"/>
</dbReference>
<keyword evidence="4" id="KW-1185">Reference proteome</keyword>
<dbReference type="PANTHER" id="PTHR44757">
    <property type="entry name" value="DIGUANYLATE CYCLASE DGCP"/>
    <property type="match status" value="1"/>
</dbReference>
<organism evidence="3 4">
    <name type="scientific">Christensenella hongkongensis</name>
    <dbReference type="NCBI Taxonomy" id="270498"/>
    <lineage>
        <taxon>Bacteria</taxon>
        <taxon>Bacillati</taxon>
        <taxon>Bacillota</taxon>
        <taxon>Clostridia</taxon>
        <taxon>Christensenellales</taxon>
        <taxon>Christensenellaceae</taxon>
        <taxon>Christensenella</taxon>
    </lineage>
</organism>
<comment type="caution">
    <text evidence="3">The sequence shown here is derived from an EMBL/GenBank/DDBJ whole genome shotgun (WGS) entry which is preliminary data.</text>
</comment>
<dbReference type="AlphaFoldDB" id="A0A0M2NFN0"/>
<dbReference type="InterPro" id="IPR000700">
    <property type="entry name" value="PAS-assoc_C"/>
</dbReference>
<dbReference type="EMBL" id="LAYJ01000123">
    <property type="protein sequence ID" value="KKI49766.1"/>
    <property type="molecule type" value="Genomic_DNA"/>
</dbReference>
<name>A0A0M2NFN0_9FIRM</name>
<evidence type="ECO:0000259" key="2">
    <source>
        <dbReference type="PROSITE" id="PS50887"/>
    </source>
</evidence>
<dbReference type="NCBIfam" id="TIGR00229">
    <property type="entry name" value="sensory_box"/>
    <property type="match status" value="2"/>
</dbReference>
<sequence length="463" mass="52930">MKEKNITGSAAQRPAVVLKGKTNIDSTGMIKNLPVGVCRILMDEFFTLVFGNERFYAMYQRTPEQIERELQNSMIGMIMPEDLQLVNKTVWDAKEAGRGGFRSEHRILCRDGSVRWALVEGNFLCVDGLDMADCIVVDITDRKKIEEELRINEERFRLALAQTDNTIFDYNIQTRVMIHAYRSAEMYGIPNHMENVPDSLVENRTIHPDTVEPFLEMYRKIREGAQSASCVVRTRLVKGRYLWRKITLTNIYDDEGKAVRAIGILEDVEEQKRREELLRDQLERDTLTGLFNRGGIETKIRSFLAEPPDQTPKALLVIDIDLFKNVNDHYGHLFGDHVLAEAAGRISKLFRRDDIVGRIGGDEFIVFVKSIRDAQETEKRARAICTALFESEFENNGIYANVTCSVGAALWPEDGESFEELYQKADIALYEAKKKGRNQACLYAHGMGDEMEWTPYSSTRIDG</sequence>
<dbReference type="PROSITE" id="PS50113">
    <property type="entry name" value="PAC"/>
    <property type="match status" value="1"/>
</dbReference>
<dbReference type="PATRIC" id="fig|270498.16.peg.2329"/>
<dbReference type="SUPFAM" id="SSF55785">
    <property type="entry name" value="PYP-like sensor domain (PAS domain)"/>
    <property type="match status" value="2"/>
</dbReference>
<dbReference type="InterPro" id="IPR035965">
    <property type="entry name" value="PAS-like_dom_sf"/>
</dbReference>
<dbReference type="Proteomes" id="UP000034076">
    <property type="component" value="Unassembled WGS sequence"/>
</dbReference>
<feature type="domain" description="PAC" evidence="1">
    <location>
        <begin position="226"/>
        <end position="280"/>
    </location>
</feature>
<dbReference type="CDD" id="cd00130">
    <property type="entry name" value="PAS"/>
    <property type="match status" value="2"/>
</dbReference>
<dbReference type="Pfam" id="PF00990">
    <property type="entry name" value="GGDEF"/>
    <property type="match status" value="1"/>
</dbReference>
<dbReference type="RefSeq" id="WP_046444578.1">
    <property type="nucleotide sequence ID" value="NZ_LAYJ01000123.1"/>
</dbReference>
<dbReference type="SUPFAM" id="SSF55073">
    <property type="entry name" value="Nucleotide cyclase"/>
    <property type="match status" value="1"/>
</dbReference>
<dbReference type="OrthoDB" id="9804955at2"/>
<dbReference type="PANTHER" id="PTHR44757:SF2">
    <property type="entry name" value="BIOFILM ARCHITECTURE MAINTENANCE PROTEIN MBAA"/>
    <property type="match status" value="1"/>
</dbReference>
<dbReference type="Pfam" id="PF08447">
    <property type="entry name" value="PAS_3"/>
    <property type="match status" value="1"/>
</dbReference>
<feature type="domain" description="GGDEF" evidence="2">
    <location>
        <begin position="311"/>
        <end position="445"/>
    </location>
</feature>
<dbReference type="NCBIfam" id="TIGR00254">
    <property type="entry name" value="GGDEF"/>
    <property type="match status" value="1"/>
</dbReference>
<dbReference type="FunFam" id="3.30.70.270:FF:000001">
    <property type="entry name" value="Diguanylate cyclase domain protein"/>
    <property type="match status" value="1"/>
</dbReference>
<dbReference type="InterPro" id="IPR043128">
    <property type="entry name" value="Rev_trsase/Diguanyl_cyclase"/>
</dbReference>
<dbReference type="PROSITE" id="PS50887">
    <property type="entry name" value="GGDEF"/>
    <property type="match status" value="1"/>
</dbReference>
<accession>A0A0M2NFN0</accession>
<dbReference type="CDD" id="cd01949">
    <property type="entry name" value="GGDEF"/>
    <property type="match status" value="1"/>
</dbReference>
<evidence type="ECO:0000313" key="3">
    <source>
        <dbReference type="EMBL" id="KKI49766.1"/>
    </source>
</evidence>
<evidence type="ECO:0000259" key="1">
    <source>
        <dbReference type="PROSITE" id="PS50113"/>
    </source>
</evidence>